<dbReference type="EMBL" id="GFAA01000151">
    <property type="protein sequence ID" value="JAU03284.1"/>
    <property type="molecule type" value="mRNA"/>
</dbReference>
<sequence>MRTAALVVFAADGIGQRAATVVTAAQLAASLVCQALVSVGAGDVIRPGRNSQMCGNNGVDFLGHGNAVVTSGVDALMGGHLATVALRATAEVVAAALGVSIRAAAIPARCKQAARLGVLAVASIRAGKKLRIRVGLDLWRCCDNGFDLLGHGDTVVARGVDALMGGHLATVALRAAAEVVAAAFCVRVGTAAVPSRRQQAAGLAVLAGAS</sequence>
<name>A0A1E1XVN1_AMBSC</name>
<dbReference type="AlphaFoldDB" id="A0A1E1XVN1"/>
<feature type="non-terminal residue" evidence="1">
    <location>
        <position position="210"/>
    </location>
</feature>
<proteinExistence type="evidence at transcript level"/>
<reference evidence="1" key="1">
    <citation type="submission" date="2016-09" db="EMBL/GenBank/DDBJ databases">
        <authorList>
            <person name="Capua I."/>
            <person name="De Benedictis P."/>
            <person name="Joannis T."/>
            <person name="Lombin L.H."/>
            <person name="Cattoli G."/>
        </authorList>
    </citation>
    <scope>NUCLEOTIDE SEQUENCE</scope>
</reference>
<evidence type="ECO:0000313" key="1">
    <source>
        <dbReference type="EMBL" id="JAU03284.1"/>
    </source>
</evidence>
<protein>
    <submittedName>
        <fullName evidence="1">Uncharacterized protein</fullName>
    </submittedName>
</protein>
<reference evidence="1" key="2">
    <citation type="journal article" date="2017" name="Front. Cell. Infect. Microbiol.">
        <title>Analysis of the Salivary Gland Transcriptome of Unfed and Partially Fed Amblyomma sculptum Ticks and Descriptive Proteome of the Saliva.</title>
        <authorList>
            <person name="Esteves E."/>
            <person name="Maruyama S.R."/>
            <person name="Kawahara R."/>
            <person name="Fujita A."/>
            <person name="Martins L.A."/>
            <person name="Righi A.A."/>
            <person name="Costa F.B."/>
            <person name="Palmisano G."/>
            <person name="Labruna M.B."/>
            <person name="Sa-Nunes A."/>
            <person name="Ribeiro J.M.C."/>
            <person name="Fogaca A.C."/>
        </authorList>
    </citation>
    <scope>NUCLEOTIDE SEQUENCE</scope>
</reference>
<accession>A0A1E1XVN1</accession>
<organism evidence="1">
    <name type="scientific">Amblyomma sculptum</name>
    <name type="common">Tick</name>
    <dbReference type="NCBI Taxonomy" id="1581419"/>
    <lineage>
        <taxon>Eukaryota</taxon>
        <taxon>Metazoa</taxon>
        <taxon>Ecdysozoa</taxon>
        <taxon>Arthropoda</taxon>
        <taxon>Chelicerata</taxon>
        <taxon>Arachnida</taxon>
        <taxon>Acari</taxon>
        <taxon>Parasitiformes</taxon>
        <taxon>Ixodida</taxon>
        <taxon>Ixodoidea</taxon>
        <taxon>Ixodidae</taxon>
        <taxon>Amblyomminae</taxon>
        <taxon>Amblyomma</taxon>
    </lineage>
</organism>